<dbReference type="OrthoDB" id="823504at2759"/>
<dbReference type="EMBL" id="JH668561">
    <property type="protein sequence ID" value="KAG6457889.1"/>
    <property type="molecule type" value="Genomic_DNA"/>
</dbReference>
<keyword evidence="5" id="KW-1185">Reference proteome</keyword>
<dbReference type="PRINTS" id="PR00457">
    <property type="entry name" value="ANPEROXIDASE"/>
</dbReference>
<proteinExistence type="predicted"/>
<evidence type="ECO:0000256" key="1">
    <source>
        <dbReference type="ARBA" id="ARBA00022559"/>
    </source>
</evidence>
<comment type="caution">
    <text evidence="4">The sequence shown here is derived from an EMBL/GenBank/DDBJ whole genome shotgun (WGS) entry which is preliminary data.</text>
</comment>
<keyword evidence="2" id="KW-0349">Heme</keyword>
<dbReference type="SUPFAM" id="SSF48113">
    <property type="entry name" value="Heme-dependent peroxidases"/>
    <property type="match status" value="1"/>
</dbReference>
<evidence type="ECO:0008006" key="6">
    <source>
        <dbReference type="Google" id="ProtNLM"/>
    </source>
</evidence>
<keyword evidence="1" id="KW-0560">Oxidoreductase</keyword>
<dbReference type="Proteomes" id="UP000791440">
    <property type="component" value="Unassembled WGS sequence"/>
</dbReference>
<name>A0A921ZHH2_MANSE</name>
<keyword evidence="2" id="KW-0479">Metal-binding</keyword>
<dbReference type="GO" id="GO:0004601">
    <property type="term" value="F:peroxidase activity"/>
    <property type="evidence" value="ECO:0007669"/>
    <property type="project" value="UniProtKB-KW"/>
</dbReference>
<accession>A0A921ZHH2</accession>
<dbReference type="GO" id="GO:0046872">
    <property type="term" value="F:metal ion binding"/>
    <property type="evidence" value="ECO:0007669"/>
    <property type="project" value="UniProtKB-KW"/>
</dbReference>
<feature type="binding site" description="axial binding residue" evidence="2">
    <location>
        <position position="376"/>
    </location>
    <ligand>
        <name>heme b</name>
        <dbReference type="ChEBI" id="CHEBI:60344"/>
    </ligand>
    <ligandPart>
        <name>Fe</name>
        <dbReference type="ChEBI" id="CHEBI:18248"/>
    </ligandPart>
</feature>
<organism evidence="4 5">
    <name type="scientific">Manduca sexta</name>
    <name type="common">Tobacco hawkmoth</name>
    <name type="synonym">Tobacco hornworm</name>
    <dbReference type="NCBI Taxonomy" id="7130"/>
    <lineage>
        <taxon>Eukaryota</taxon>
        <taxon>Metazoa</taxon>
        <taxon>Ecdysozoa</taxon>
        <taxon>Arthropoda</taxon>
        <taxon>Hexapoda</taxon>
        <taxon>Insecta</taxon>
        <taxon>Pterygota</taxon>
        <taxon>Neoptera</taxon>
        <taxon>Endopterygota</taxon>
        <taxon>Lepidoptera</taxon>
        <taxon>Glossata</taxon>
        <taxon>Ditrysia</taxon>
        <taxon>Bombycoidea</taxon>
        <taxon>Sphingidae</taxon>
        <taxon>Sphinginae</taxon>
        <taxon>Sphingini</taxon>
        <taxon>Manduca</taxon>
    </lineage>
</organism>
<reference evidence="4" key="1">
    <citation type="journal article" date="2016" name="Insect Biochem. Mol. Biol.">
        <title>Multifaceted biological insights from a draft genome sequence of the tobacco hornworm moth, Manduca sexta.</title>
        <authorList>
            <person name="Kanost M.R."/>
            <person name="Arrese E.L."/>
            <person name="Cao X."/>
            <person name="Chen Y.R."/>
            <person name="Chellapilla S."/>
            <person name="Goldsmith M.R."/>
            <person name="Grosse-Wilde E."/>
            <person name="Heckel D.G."/>
            <person name="Herndon N."/>
            <person name="Jiang H."/>
            <person name="Papanicolaou A."/>
            <person name="Qu J."/>
            <person name="Soulages J.L."/>
            <person name="Vogel H."/>
            <person name="Walters J."/>
            <person name="Waterhouse R.M."/>
            <person name="Ahn S.J."/>
            <person name="Almeida F.C."/>
            <person name="An C."/>
            <person name="Aqrawi P."/>
            <person name="Bretschneider A."/>
            <person name="Bryant W.B."/>
            <person name="Bucks S."/>
            <person name="Chao H."/>
            <person name="Chevignon G."/>
            <person name="Christen J.M."/>
            <person name="Clarke D.F."/>
            <person name="Dittmer N.T."/>
            <person name="Ferguson L.C.F."/>
            <person name="Garavelou S."/>
            <person name="Gordon K.H.J."/>
            <person name="Gunaratna R.T."/>
            <person name="Han Y."/>
            <person name="Hauser F."/>
            <person name="He Y."/>
            <person name="Heidel-Fischer H."/>
            <person name="Hirsh A."/>
            <person name="Hu Y."/>
            <person name="Jiang H."/>
            <person name="Kalra D."/>
            <person name="Klinner C."/>
            <person name="Konig C."/>
            <person name="Kovar C."/>
            <person name="Kroll A.R."/>
            <person name="Kuwar S.S."/>
            <person name="Lee S.L."/>
            <person name="Lehman R."/>
            <person name="Li K."/>
            <person name="Li Z."/>
            <person name="Liang H."/>
            <person name="Lovelace S."/>
            <person name="Lu Z."/>
            <person name="Mansfield J.H."/>
            <person name="McCulloch K.J."/>
            <person name="Mathew T."/>
            <person name="Morton B."/>
            <person name="Muzny D.M."/>
            <person name="Neunemann D."/>
            <person name="Ongeri F."/>
            <person name="Pauchet Y."/>
            <person name="Pu L.L."/>
            <person name="Pyrousis I."/>
            <person name="Rao X.J."/>
            <person name="Redding A."/>
            <person name="Roesel C."/>
            <person name="Sanchez-Gracia A."/>
            <person name="Schaack S."/>
            <person name="Shukla A."/>
            <person name="Tetreau G."/>
            <person name="Wang Y."/>
            <person name="Xiong G.H."/>
            <person name="Traut W."/>
            <person name="Walsh T.K."/>
            <person name="Worley K.C."/>
            <person name="Wu D."/>
            <person name="Wu W."/>
            <person name="Wu Y.Q."/>
            <person name="Zhang X."/>
            <person name="Zou Z."/>
            <person name="Zucker H."/>
            <person name="Briscoe A.D."/>
            <person name="Burmester T."/>
            <person name="Clem R.J."/>
            <person name="Feyereisen R."/>
            <person name="Grimmelikhuijzen C.J.P."/>
            <person name="Hamodrakas S.J."/>
            <person name="Hansson B.S."/>
            <person name="Huguet E."/>
            <person name="Jermiin L.S."/>
            <person name="Lan Q."/>
            <person name="Lehman H.K."/>
            <person name="Lorenzen M."/>
            <person name="Merzendorfer H."/>
            <person name="Michalopoulos I."/>
            <person name="Morton D.B."/>
            <person name="Muthukrishnan S."/>
            <person name="Oakeshott J.G."/>
            <person name="Palmer W."/>
            <person name="Park Y."/>
            <person name="Passarelli A.L."/>
            <person name="Rozas J."/>
            <person name="Schwartz L.M."/>
            <person name="Smith W."/>
            <person name="Southgate A."/>
            <person name="Vilcinskas A."/>
            <person name="Vogt R."/>
            <person name="Wang P."/>
            <person name="Werren J."/>
            <person name="Yu X.Q."/>
            <person name="Zhou J.J."/>
            <person name="Brown S.J."/>
            <person name="Scherer S.E."/>
            <person name="Richards S."/>
            <person name="Blissard G.W."/>
        </authorList>
    </citation>
    <scope>NUCLEOTIDE SEQUENCE</scope>
</reference>
<keyword evidence="2" id="KW-0408">Iron</keyword>
<evidence type="ECO:0000256" key="3">
    <source>
        <dbReference type="SAM" id="SignalP"/>
    </source>
</evidence>
<sequence length="623" mass="71574">MWKSVYILSLCYCIANAVIYNTYKRAPATDEEIEQFKAKKNLETCTIAFEPCDENEWRRIDGSCNNLDYPSHGTFYTPEIRMLPANYSEGFTLRKMSSGKDFPLARYVRLMALKVGDGIDSKFATSATYFPEFLFADIGSIHDVENYVLQTDCCISKALDNPMCTPNLIPVNDNVHRFSGYDCINMTRPKTFQTEGCAPSTTVPARIAKATTHFDLSSTYLHANASAIKDHRTYEGGRLKVEVVNGIALPTAAVEGTTCFVKQAKETGCVRNVPNTILSTHMYSTWFWRYHNLVADALAEQNPCWDDEKLFHIALDINIAHYVQIKLYEYFSEVLGRESLIEMGILHSDDGFRDPYDKTLPPGVFMEYNYCLRWFHGTQDGMQELYNQYGDFLGTTQMVNFSLRVEHLAYDDNMPRITNGFYRQAAGAFNDFTVHPDLVDNGLGFHLQKVLDILSNDLAKGRYFGFTSYLQYRDFCTNYEKKHETFEDLSYLMDQEKIDELRRIYGNPWDIELMAGMWSENKMEGAWVPPTVHCLLSHQLKRTVMTDRHWYERPNRPYAYTAAQLNEIRKSSLAEMLCAVGDNVLEVQPKAFLRIGPGNELVDCSEIPKLDFSVWKDESCKYE</sequence>
<evidence type="ECO:0000256" key="2">
    <source>
        <dbReference type="PIRSR" id="PIRSR619791-2"/>
    </source>
</evidence>
<reference evidence="4" key="2">
    <citation type="submission" date="2020-12" db="EMBL/GenBank/DDBJ databases">
        <authorList>
            <person name="Kanost M."/>
        </authorList>
    </citation>
    <scope>NUCLEOTIDE SEQUENCE</scope>
</reference>
<evidence type="ECO:0000313" key="4">
    <source>
        <dbReference type="EMBL" id="KAG6457889.1"/>
    </source>
</evidence>
<dbReference type="PROSITE" id="PS50292">
    <property type="entry name" value="PEROXIDASE_3"/>
    <property type="match status" value="1"/>
</dbReference>
<keyword evidence="1" id="KW-0575">Peroxidase</keyword>
<evidence type="ECO:0000313" key="5">
    <source>
        <dbReference type="Proteomes" id="UP000791440"/>
    </source>
</evidence>
<feature type="signal peptide" evidence="3">
    <location>
        <begin position="1"/>
        <end position="17"/>
    </location>
</feature>
<dbReference type="AlphaFoldDB" id="A0A921ZHH2"/>
<dbReference type="PANTHER" id="PTHR11475:SF86">
    <property type="entry name" value="PEROXIDASE"/>
    <property type="match status" value="1"/>
</dbReference>
<feature type="chain" id="PRO_5036742597" description="Peroxidase-like" evidence="3">
    <location>
        <begin position="18"/>
        <end position="623"/>
    </location>
</feature>
<dbReference type="InterPro" id="IPR037120">
    <property type="entry name" value="Haem_peroxidase_sf_animal"/>
</dbReference>
<dbReference type="PANTHER" id="PTHR11475">
    <property type="entry name" value="OXIDASE/PEROXIDASE"/>
    <property type="match status" value="1"/>
</dbReference>
<dbReference type="InterPro" id="IPR019791">
    <property type="entry name" value="Haem_peroxidase_animal"/>
</dbReference>
<dbReference type="GO" id="GO:0006979">
    <property type="term" value="P:response to oxidative stress"/>
    <property type="evidence" value="ECO:0007669"/>
    <property type="project" value="InterPro"/>
</dbReference>
<dbReference type="Pfam" id="PF03098">
    <property type="entry name" value="An_peroxidase"/>
    <property type="match status" value="1"/>
</dbReference>
<dbReference type="InterPro" id="IPR010255">
    <property type="entry name" value="Haem_peroxidase_sf"/>
</dbReference>
<gene>
    <name evidence="4" type="ORF">O3G_MSEX010555</name>
</gene>
<protein>
    <recommendedName>
        <fullName evidence="6">Peroxidase-like</fullName>
    </recommendedName>
</protein>
<dbReference type="Gene3D" id="1.10.640.10">
    <property type="entry name" value="Haem peroxidase domain superfamily, animal type"/>
    <property type="match status" value="1"/>
</dbReference>
<keyword evidence="3" id="KW-0732">Signal</keyword>
<dbReference type="GO" id="GO:0020037">
    <property type="term" value="F:heme binding"/>
    <property type="evidence" value="ECO:0007669"/>
    <property type="project" value="InterPro"/>
</dbReference>